<dbReference type="InterPro" id="IPR036085">
    <property type="entry name" value="PAZ_dom_sf"/>
</dbReference>
<evidence type="ECO:0000313" key="5">
    <source>
        <dbReference type="WBParaSite" id="DME_0000711601-mRNA-1"/>
    </source>
</evidence>
<reference evidence="2 4" key="2">
    <citation type="submission" date="2018-11" db="EMBL/GenBank/DDBJ databases">
        <authorList>
            <consortium name="Pathogen Informatics"/>
        </authorList>
    </citation>
    <scope>NUCLEOTIDE SEQUENCE [LARGE SCALE GENOMIC DNA]</scope>
</reference>
<evidence type="ECO:0000313" key="3">
    <source>
        <dbReference type="Proteomes" id="UP000038040"/>
    </source>
</evidence>
<feature type="domain" description="Piwi" evidence="1">
    <location>
        <begin position="559"/>
        <end position="876"/>
    </location>
</feature>
<dbReference type="SUPFAM" id="SSF53098">
    <property type="entry name" value="Ribonuclease H-like"/>
    <property type="match status" value="1"/>
</dbReference>
<gene>
    <name evidence="2" type="ORF">DME_LOCUS9846</name>
</gene>
<dbReference type="Pfam" id="PF02171">
    <property type="entry name" value="Piwi"/>
    <property type="match status" value="1"/>
</dbReference>
<dbReference type="AlphaFoldDB" id="A0A0N4UHS2"/>
<dbReference type="Gene3D" id="2.170.260.10">
    <property type="entry name" value="paz domain"/>
    <property type="match status" value="1"/>
</dbReference>
<dbReference type="Gene3D" id="3.40.50.2300">
    <property type="match status" value="1"/>
</dbReference>
<dbReference type="STRING" id="318479.A0A0N4UHS2"/>
<name>A0A0N4UHS2_DRAME</name>
<dbReference type="InterPro" id="IPR003165">
    <property type="entry name" value="Piwi"/>
</dbReference>
<dbReference type="GO" id="GO:0003676">
    <property type="term" value="F:nucleic acid binding"/>
    <property type="evidence" value="ECO:0007669"/>
    <property type="project" value="InterPro"/>
</dbReference>
<evidence type="ECO:0000313" key="2">
    <source>
        <dbReference type="EMBL" id="VDN59873.1"/>
    </source>
</evidence>
<accession>A0A0N4UHS2</accession>
<dbReference type="Proteomes" id="UP000274756">
    <property type="component" value="Unassembled WGS sequence"/>
</dbReference>
<reference evidence="5" key="1">
    <citation type="submission" date="2017-02" db="UniProtKB">
        <authorList>
            <consortium name="WormBaseParasite"/>
        </authorList>
    </citation>
    <scope>IDENTIFICATION</scope>
</reference>
<protein>
    <submittedName>
        <fullName evidence="5">Piwi domain-containing protein</fullName>
    </submittedName>
</protein>
<dbReference type="InterPro" id="IPR036397">
    <property type="entry name" value="RNaseH_sf"/>
</dbReference>
<dbReference type="SUPFAM" id="SSF101690">
    <property type="entry name" value="PAZ domain"/>
    <property type="match status" value="1"/>
</dbReference>
<dbReference type="Proteomes" id="UP000038040">
    <property type="component" value="Unplaced"/>
</dbReference>
<dbReference type="PANTHER" id="PTHR22891">
    <property type="entry name" value="EUKARYOTIC TRANSLATION INITIATION FACTOR 2C"/>
    <property type="match status" value="1"/>
</dbReference>
<dbReference type="SMART" id="SM00950">
    <property type="entry name" value="Piwi"/>
    <property type="match status" value="1"/>
</dbReference>
<organism evidence="3 5">
    <name type="scientific">Dracunculus medinensis</name>
    <name type="common">Guinea worm</name>
    <dbReference type="NCBI Taxonomy" id="318479"/>
    <lineage>
        <taxon>Eukaryota</taxon>
        <taxon>Metazoa</taxon>
        <taxon>Ecdysozoa</taxon>
        <taxon>Nematoda</taxon>
        <taxon>Chromadorea</taxon>
        <taxon>Rhabditida</taxon>
        <taxon>Spirurina</taxon>
        <taxon>Dracunculoidea</taxon>
        <taxon>Dracunculidae</taxon>
        <taxon>Dracunculus</taxon>
    </lineage>
</organism>
<dbReference type="OrthoDB" id="10252740at2759"/>
<dbReference type="Gene3D" id="3.30.420.10">
    <property type="entry name" value="Ribonuclease H-like superfamily/Ribonuclease H"/>
    <property type="match status" value="1"/>
</dbReference>
<sequence>MFNCEISSKNEIESCEMAKKLAPAVGKRNILITTNLFPLEIENLTVFRYDVQLFTIKKSGEKRDICRGERDDYSMTVRHRKCMLLVRLAFELYNLISDSAAYLYDMSNTIFTNQPIYDCSSDMTISHGQMDTELKKLMENTNLVRVSIKPCTEYAHSFNIRDYQTSIDRDLSKQDRSLRQFFEILTNNYALQRVLNFRNTHYAFGCGKLFIVDGKKYGLRSERLSDGRILISGADKGLRFVQYSENNSIVPALALDAKYAIFFDDIPLIEMLESITKSSPIPPMNESRFLNVVLIKWIAGLRLKHCNGETFVASGLSDKPVEKIKFSLENTKRNIYKKRSQKNLEYSISMLEFYEKQGFMVRGDLPSVYVKKGKNLSYFPIELLYVLPRQRVPIKKHNSSQIKESIEICAVLPDRRFSDISKNLKALNLHEKCRYNPYMEAFGTRVNNFPIEVIGHRRDLPQIFYSSKMEKKILTEVDDINANWRLAGQYLVPAKLNNWYILYDDGREAEAVKNFTKLLIAECHKKGLILNEPTIENIQFEKLEPFIKMIKEDVKNSHVFIMYIDSRNDTHDNLKLFEVLYRIITQHIQLSRVYDCAKRSLVLENIVNKLNCKNFGQCYGIIPESFALNKWISHGKTLIIGYDVCHPDSLSKYQLRLGMKPTEPSVLGISFNGATYAETFIGDYAFQEPRKEQVTGSILEERIYWILNMFILNRGVVPNLIIITRDGVSEGQFKMVMQEEINSIRSGIENFRTQRGINSCTPKIVCIITCKRHNRRFAIEKDGKLENCPPLTVIDRDVTRADVTEFYMQSHKIIKGTGKMPSYTIPINEANLTMDEAQSLMMALCFTHQIVNQSISIPEPIYQADEWAKRGRNNFRAMVRRCNGKLPLLVNGDVDWQKVTKKLCFMHSGLEGTRINA</sequence>
<dbReference type="PROSITE" id="PS50822">
    <property type="entry name" value="PIWI"/>
    <property type="match status" value="1"/>
</dbReference>
<keyword evidence="4" id="KW-1185">Reference proteome</keyword>
<proteinExistence type="predicted"/>
<dbReference type="EMBL" id="UYYG01001193">
    <property type="protein sequence ID" value="VDN59873.1"/>
    <property type="molecule type" value="Genomic_DNA"/>
</dbReference>
<evidence type="ECO:0000259" key="1">
    <source>
        <dbReference type="PROSITE" id="PS50822"/>
    </source>
</evidence>
<dbReference type="InterPro" id="IPR012337">
    <property type="entry name" value="RNaseH-like_sf"/>
</dbReference>
<evidence type="ECO:0000313" key="4">
    <source>
        <dbReference type="Proteomes" id="UP000274756"/>
    </source>
</evidence>
<dbReference type="WBParaSite" id="DME_0000711601-mRNA-1">
    <property type="protein sequence ID" value="DME_0000711601-mRNA-1"/>
    <property type="gene ID" value="DME_0000711601"/>
</dbReference>